<evidence type="ECO:0000256" key="1">
    <source>
        <dbReference type="ARBA" id="ARBA00004196"/>
    </source>
</evidence>
<keyword evidence="5" id="KW-0762">Sugar transport</keyword>
<dbReference type="RefSeq" id="WP_242870369.1">
    <property type="nucleotide sequence ID" value="NZ_FNHR01000013.1"/>
</dbReference>
<dbReference type="InterPro" id="IPR028082">
    <property type="entry name" value="Peripla_BP_I"/>
</dbReference>
<dbReference type="CDD" id="cd06309">
    <property type="entry name" value="PBP1_galactofuranose_YtfQ-like"/>
    <property type="match status" value="1"/>
</dbReference>
<dbReference type="SUPFAM" id="SSF53822">
    <property type="entry name" value="Periplasmic binding protein-like I"/>
    <property type="match status" value="1"/>
</dbReference>
<comment type="subcellular location">
    <subcellularLocation>
        <location evidence="1">Cell envelope</location>
    </subcellularLocation>
</comment>
<name>A0A1T4L1S2_9FIRM</name>
<dbReference type="PANTHER" id="PTHR46847:SF3">
    <property type="entry name" value="GALACTOFURANOSE-BINDING PROTEIN YTFQ"/>
    <property type="match status" value="1"/>
</dbReference>
<sequence length="342" mass="38278">MFSLMATVLTGCGKKSDAEEKTSEQTLIDVGFSQLGAESDWRIANTESIRNSLSNENGFNLTFDDAQQKQDKQFIAMRKFIQQEKDCIVLAPVMEDGWDTVLQEAKDAGIPVIVVDRRVNVQDTRLVTAWVGSDFRKEASIACEWLKSYTESNGIKPEELFIVDIQGTLGATAQIERSDGLKNACEKYGWNLLEQVPADYTQAKAKEVVSNLLNKYKDMNVVYCENDNEAIGAIEAIEESGRKVGSNISAGEIMIISFDATHSGLKMVMEGKIALDVECNPLQGEEVALLVKKVQNSDEFHRYTYVKERAFSMDQTVKTVKLRDGDYEITTLTEDIIADREY</sequence>
<evidence type="ECO:0000256" key="3">
    <source>
        <dbReference type="ARBA" id="ARBA00022729"/>
    </source>
</evidence>
<protein>
    <submittedName>
        <fullName evidence="5">Simple sugar transport system substrate-binding protein</fullName>
    </submittedName>
</protein>
<dbReference type="GO" id="GO:0030246">
    <property type="term" value="F:carbohydrate binding"/>
    <property type="evidence" value="ECO:0007669"/>
    <property type="project" value="UniProtKB-ARBA"/>
</dbReference>
<dbReference type="GO" id="GO:0030313">
    <property type="term" value="C:cell envelope"/>
    <property type="evidence" value="ECO:0007669"/>
    <property type="project" value="UniProtKB-SubCell"/>
</dbReference>
<gene>
    <name evidence="5" type="ORF">SAMN02745110_00622</name>
</gene>
<feature type="domain" description="Periplasmic binding protein" evidence="4">
    <location>
        <begin position="32"/>
        <end position="274"/>
    </location>
</feature>
<keyword evidence="5" id="KW-0813">Transport</keyword>
<evidence type="ECO:0000259" key="4">
    <source>
        <dbReference type="Pfam" id="PF13407"/>
    </source>
</evidence>
<dbReference type="Pfam" id="PF13407">
    <property type="entry name" value="Peripla_BP_4"/>
    <property type="match status" value="1"/>
</dbReference>
<keyword evidence="3" id="KW-0732">Signal</keyword>
<accession>A0A1T4L1S2</accession>
<dbReference type="PANTHER" id="PTHR46847">
    <property type="entry name" value="D-ALLOSE-BINDING PERIPLASMIC PROTEIN-RELATED"/>
    <property type="match status" value="1"/>
</dbReference>
<comment type="similarity">
    <text evidence="2">Belongs to the bacterial solute-binding protein 2 family.</text>
</comment>
<evidence type="ECO:0000313" key="5">
    <source>
        <dbReference type="EMBL" id="SJZ48682.1"/>
    </source>
</evidence>
<dbReference type="Gene3D" id="3.40.50.2300">
    <property type="match status" value="2"/>
</dbReference>
<evidence type="ECO:0000256" key="2">
    <source>
        <dbReference type="ARBA" id="ARBA00007639"/>
    </source>
</evidence>
<evidence type="ECO:0000313" key="6">
    <source>
        <dbReference type="Proteomes" id="UP000189857"/>
    </source>
</evidence>
<dbReference type="InterPro" id="IPR025997">
    <property type="entry name" value="SBP_2_dom"/>
</dbReference>
<dbReference type="AlphaFoldDB" id="A0A1T4L1S2"/>
<dbReference type="Proteomes" id="UP000189857">
    <property type="component" value="Unassembled WGS sequence"/>
</dbReference>
<organism evidence="5 6">
    <name type="scientific">Eubacterium ruminantium</name>
    <dbReference type="NCBI Taxonomy" id="42322"/>
    <lineage>
        <taxon>Bacteria</taxon>
        <taxon>Bacillati</taxon>
        <taxon>Bacillota</taxon>
        <taxon>Clostridia</taxon>
        <taxon>Eubacteriales</taxon>
        <taxon>Eubacteriaceae</taxon>
        <taxon>Eubacterium</taxon>
    </lineage>
</organism>
<reference evidence="5 6" key="1">
    <citation type="submission" date="2017-02" db="EMBL/GenBank/DDBJ databases">
        <authorList>
            <person name="Peterson S.W."/>
        </authorList>
    </citation>
    <scope>NUCLEOTIDE SEQUENCE [LARGE SCALE GENOMIC DNA]</scope>
    <source>
        <strain evidence="5 6">ATCC 17233</strain>
    </source>
</reference>
<proteinExistence type="inferred from homology"/>
<dbReference type="EMBL" id="FUXA01000005">
    <property type="protein sequence ID" value="SJZ48682.1"/>
    <property type="molecule type" value="Genomic_DNA"/>
</dbReference>
<keyword evidence="6" id="KW-1185">Reference proteome</keyword>